<keyword evidence="9" id="KW-0460">Magnesium</keyword>
<evidence type="ECO:0000256" key="7">
    <source>
        <dbReference type="ARBA" id="ARBA00022756"/>
    </source>
</evidence>
<keyword evidence="6" id="KW-0547">Nucleotide-binding</keyword>
<dbReference type="RefSeq" id="WP_115902653.1">
    <property type="nucleotide sequence ID" value="NZ_CP014834.2"/>
</dbReference>
<protein>
    <recommendedName>
        <fullName evidence="4">6-carboxyhexanoate--CoA ligase</fullName>
        <ecNumber evidence="4">6.2.1.14</ecNumber>
    </recommendedName>
</protein>
<evidence type="ECO:0000313" key="11">
    <source>
        <dbReference type="EMBL" id="REH91738.1"/>
    </source>
</evidence>
<dbReference type="GO" id="GO:0005524">
    <property type="term" value="F:ATP binding"/>
    <property type="evidence" value="ECO:0007669"/>
    <property type="project" value="UniProtKB-KW"/>
</dbReference>
<keyword evidence="8" id="KW-0067">ATP-binding</keyword>
<dbReference type="EC" id="6.2.1.14" evidence="4"/>
<comment type="cofactor">
    <cofactor evidence="1">
        <name>Mg(2+)</name>
        <dbReference type="ChEBI" id="CHEBI:18420"/>
    </cofactor>
</comment>
<proteinExistence type="predicted"/>
<dbReference type="EMBL" id="QKXQ01000523">
    <property type="protein sequence ID" value="REH91738.1"/>
    <property type="molecule type" value="Genomic_DNA"/>
</dbReference>
<evidence type="ECO:0000256" key="10">
    <source>
        <dbReference type="ARBA" id="ARBA00049553"/>
    </source>
</evidence>
<dbReference type="Pfam" id="PF03744">
    <property type="entry name" value="BioW"/>
    <property type="match status" value="1"/>
</dbReference>
<gene>
    <name evidence="11" type="ORF">DOS83_11090</name>
</gene>
<dbReference type="GO" id="GO:0042410">
    <property type="term" value="F:6-carboxyhexanoate-CoA ligase activity"/>
    <property type="evidence" value="ECO:0007669"/>
    <property type="project" value="UniProtKB-EC"/>
</dbReference>
<dbReference type="InterPro" id="IPR005499">
    <property type="entry name" value="BioW"/>
</dbReference>
<organism evidence="11 12">
    <name type="scientific">Staphylococcus felis</name>
    <dbReference type="NCBI Taxonomy" id="46127"/>
    <lineage>
        <taxon>Bacteria</taxon>
        <taxon>Bacillati</taxon>
        <taxon>Bacillota</taxon>
        <taxon>Bacilli</taxon>
        <taxon>Bacillales</taxon>
        <taxon>Staphylococcaceae</taxon>
        <taxon>Staphylococcus</taxon>
    </lineage>
</organism>
<evidence type="ECO:0000256" key="9">
    <source>
        <dbReference type="ARBA" id="ARBA00022842"/>
    </source>
</evidence>
<evidence type="ECO:0000256" key="6">
    <source>
        <dbReference type="ARBA" id="ARBA00022741"/>
    </source>
</evidence>
<evidence type="ECO:0000256" key="8">
    <source>
        <dbReference type="ARBA" id="ARBA00022840"/>
    </source>
</evidence>
<reference evidence="11 12" key="1">
    <citation type="journal article" date="2018" name="Vet. Microbiol.">
        <title>Characterisation of Staphylococcus felis isolated from cats using whole genome sequencing.</title>
        <authorList>
            <person name="Worthing K."/>
            <person name="Pang S."/>
            <person name="Trott D.J."/>
            <person name="Abraham S."/>
            <person name="Coombs G.W."/>
            <person name="Jordan D."/>
            <person name="McIntyre L."/>
            <person name="Davies M.R."/>
            <person name="Norris J."/>
        </authorList>
    </citation>
    <scope>NUCLEOTIDE SEQUENCE [LARGE SCALE GENOMIC DNA]</scope>
    <source>
        <strain evidence="11 12">F9</strain>
    </source>
</reference>
<keyword evidence="7" id="KW-0093">Biotin biosynthesis</keyword>
<keyword evidence="5 11" id="KW-0436">Ligase</keyword>
<dbReference type="AlphaFoldDB" id="A0A3E0IM76"/>
<sequence length="225" mass="25599">MYSVKMRSSQNTSHISGAETICDMKDIEKTIQNYFKKGFFHENGEVDFLNLKIEKVTQPIQTFNALNIYENHTLNTLTQQSGVSRAALNKGRHYIQSEINYRGAIILCAKTGRRLDSTKERGVRVTHFAFENHSTSALSERVQDALAIATCISHHSHVKGELCISDDLSYTTGYYATPLGYHRLHHMKANNSREGGRIIFVDDSIHLDSYIAFLEKTPKRIIYNP</sequence>
<evidence type="ECO:0000256" key="5">
    <source>
        <dbReference type="ARBA" id="ARBA00022598"/>
    </source>
</evidence>
<dbReference type="NCBIfam" id="NF002360">
    <property type="entry name" value="PRK01322.1"/>
    <property type="match status" value="1"/>
</dbReference>
<dbReference type="Proteomes" id="UP000256562">
    <property type="component" value="Unassembled WGS sequence"/>
</dbReference>
<accession>A0A3E0IM76</accession>
<evidence type="ECO:0000313" key="12">
    <source>
        <dbReference type="Proteomes" id="UP000256562"/>
    </source>
</evidence>
<dbReference type="OrthoDB" id="9792985at2"/>
<dbReference type="UniPathway" id="UPA00999">
    <property type="reaction ID" value="UER00351"/>
</dbReference>
<name>A0A3E0IM76_9STAP</name>
<evidence type="ECO:0000256" key="4">
    <source>
        <dbReference type="ARBA" id="ARBA00012984"/>
    </source>
</evidence>
<comment type="subunit">
    <text evidence="3">Homodimer.</text>
</comment>
<dbReference type="GO" id="GO:0009102">
    <property type="term" value="P:biotin biosynthetic process"/>
    <property type="evidence" value="ECO:0007669"/>
    <property type="project" value="UniProtKB-KW"/>
</dbReference>
<evidence type="ECO:0000256" key="2">
    <source>
        <dbReference type="ARBA" id="ARBA00005075"/>
    </source>
</evidence>
<evidence type="ECO:0000256" key="3">
    <source>
        <dbReference type="ARBA" id="ARBA00011738"/>
    </source>
</evidence>
<evidence type="ECO:0000256" key="1">
    <source>
        <dbReference type="ARBA" id="ARBA00001946"/>
    </source>
</evidence>
<comment type="caution">
    <text evidence="11">The sequence shown here is derived from an EMBL/GenBank/DDBJ whole genome shotgun (WGS) entry which is preliminary data.</text>
</comment>
<comment type="pathway">
    <text evidence="2">Metabolic intermediate metabolism; pimeloyl-CoA biosynthesis; pimeloyl-CoA from pimelate: step 1/1.</text>
</comment>
<comment type="catalytic activity">
    <reaction evidence="10">
        <text>heptanedioate + ATP + CoA = 6-carboxyhexanoyl-CoA + AMP + diphosphate</text>
        <dbReference type="Rhea" id="RHEA:14781"/>
        <dbReference type="ChEBI" id="CHEBI:30616"/>
        <dbReference type="ChEBI" id="CHEBI:33019"/>
        <dbReference type="ChEBI" id="CHEBI:36165"/>
        <dbReference type="ChEBI" id="CHEBI:57287"/>
        <dbReference type="ChEBI" id="CHEBI:57360"/>
        <dbReference type="ChEBI" id="CHEBI:456215"/>
        <dbReference type="EC" id="6.2.1.14"/>
    </reaction>
</comment>